<evidence type="ECO:0000259" key="8">
    <source>
        <dbReference type="Pfam" id="PF05504"/>
    </source>
</evidence>
<gene>
    <name evidence="10" type="ORF">LQV63_11075</name>
</gene>
<evidence type="ECO:0000256" key="2">
    <source>
        <dbReference type="ARBA" id="ARBA00007886"/>
    </source>
</evidence>
<keyword evidence="5" id="KW-0472">Membrane</keyword>
<evidence type="ECO:0000313" key="11">
    <source>
        <dbReference type="Proteomes" id="UP001199916"/>
    </source>
</evidence>
<organism evidence="10 11">
    <name type="scientific">Paenibacillus profundus</name>
    <dbReference type="NCBI Taxonomy" id="1173085"/>
    <lineage>
        <taxon>Bacteria</taxon>
        <taxon>Bacillati</taxon>
        <taxon>Bacillota</taxon>
        <taxon>Bacilli</taxon>
        <taxon>Bacillales</taxon>
        <taxon>Paenibacillaceae</taxon>
        <taxon>Paenibacillus</taxon>
    </lineage>
</organism>
<evidence type="ECO:0000256" key="5">
    <source>
        <dbReference type="ARBA" id="ARBA00023136"/>
    </source>
</evidence>
<evidence type="ECO:0000256" key="7">
    <source>
        <dbReference type="ARBA" id="ARBA00023288"/>
    </source>
</evidence>
<dbReference type="InterPro" id="IPR008844">
    <property type="entry name" value="Spore_GerAC-like"/>
</dbReference>
<dbReference type="RefSeq" id="WP_233696742.1">
    <property type="nucleotide sequence ID" value="NZ_JAJNBZ010000006.1"/>
</dbReference>
<evidence type="ECO:0000256" key="1">
    <source>
        <dbReference type="ARBA" id="ARBA00004635"/>
    </source>
</evidence>
<comment type="subcellular location">
    <subcellularLocation>
        <location evidence="1">Membrane</location>
        <topology evidence="1">Lipid-anchor</topology>
    </subcellularLocation>
</comment>
<sequence length="413" mass="46905">MKPNCKLKLRRHLARWSCLLLASLVLPGCWDARMINQLSITSGVALDQAPPELMTEEGAVGRNNGNLPQNPDRLQVTFEIIIPKIASGMPSGSSTVKPFTNITVTGDTMHELTRRIALETNPIFAEHAKVILISRQLAEKVDLIRLLNMFYRDEGYRESCVIFLTESDAKSVFSVKGNDIPTDTIMSIADNQFRSTRVLPLLTLQKTMEKLTNGTSFVLQSLNVYNGKLMFHSGAVIDGATKRFTGYMGALEMQGLAWLHGKKTGGLVRIPEFEGKPSFVYEVKKMTSRIIPVVNGDQISFRVQIRSRGRISEDWRPLQITENKLDIERLLQDSRRDVEREIRLMTQKTLDLIQRKYQTDIIGCSNELRIHHPQVWAKVKPQWKRIFAEAPITVDVSVDIEDFGLENMQLQKR</sequence>
<reference evidence="10 11" key="1">
    <citation type="submission" date="2021-11" db="EMBL/GenBank/DDBJ databases">
        <title>Draft genome sequence of Paenibacillus profundus YoMME, a new Gram-positive bacteria with exoelectrogenic properties.</title>
        <authorList>
            <person name="Hubenova Y."/>
            <person name="Hubenova E."/>
            <person name="Manasiev Y."/>
            <person name="Peykov S."/>
            <person name="Mitov M."/>
        </authorList>
    </citation>
    <scope>NUCLEOTIDE SEQUENCE [LARGE SCALE GENOMIC DNA]</scope>
    <source>
        <strain evidence="10 11">YoMME</strain>
    </source>
</reference>
<dbReference type="Proteomes" id="UP001199916">
    <property type="component" value="Unassembled WGS sequence"/>
</dbReference>
<dbReference type="InterPro" id="IPR046953">
    <property type="entry name" value="Spore_GerAC-like_C"/>
</dbReference>
<keyword evidence="3" id="KW-0309">Germination</keyword>
<comment type="caution">
    <text evidence="10">The sequence shown here is derived from an EMBL/GenBank/DDBJ whole genome shotgun (WGS) entry which is preliminary data.</text>
</comment>
<evidence type="ECO:0000256" key="4">
    <source>
        <dbReference type="ARBA" id="ARBA00022729"/>
    </source>
</evidence>
<evidence type="ECO:0000313" key="10">
    <source>
        <dbReference type="EMBL" id="MCE5169855.1"/>
    </source>
</evidence>
<keyword evidence="7" id="KW-0449">Lipoprotein</keyword>
<comment type="similarity">
    <text evidence="2">Belongs to the GerABKC lipoprotein family.</text>
</comment>
<keyword evidence="11" id="KW-1185">Reference proteome</keyword>
<accession>A0ABS8YH24</accession>
<dbReference type="PANTHER" id="PTHR35789">
    <property type="entry name" value="SPORE GERMINATION PROTEIN B3"/>
    <property type="match status" value="1"/>
</dbReference>
<keyword evidence="6" id="KW-0564">Palmitate</keyword>
<dbReference type="Pfam" id="PF05504">
    <property type="entry name" value="Spore_GerAC"/>
    <property type="match status" value="1"/>
</dbReference>
<dbReference type="Pfam" id="PF25198">
    <property type="entry name" value="Spore_GerAC_N"/>
    <property type="match status" value="1"/>
</dbReference>
<evidence type="ECO:0000256" key="3">
    <source>
        <dbReference type="ARBA" id="ARBA00022544"/>
    </source>
</evidence>
<dbReference type="InterPro" id="IPR038501">
    <property type="entry name" value="Spore_GerAC_C_sf"/>
</dbReference>
<name>A0ABS8YH24_9BACL</name>
<evidence type="ECO:0000256" key="6">
    <source>
        <dbReference type="ARBA" id="ARBA00023139"/>
    </source>
</evidence>
<evidence type="ECO:0000259" key="9">
    <source>
        <dbReference type="Pfam" id="PF25198"/>
    </source>
</evidence>
<protein>
    <submittedName>
        <fullName evidence="10">Ger(X)C family spore germination protein</fullName>
    </submittedName>
</protein>
<dbReference type="EMBL" id="JAJNBZ010000006">
    <property type="protein sequence ID" value="MCE5169855.1"/>
    <property type="molecule type" value="Genomic_DNA"/>
</dbReference>
<dbReference type="InterPro" id="IPR057336">
    <property type="entry name" value="GerAC_N"/>
</dbReference>
<feature type="domain" description="Spore germination protein N-terminal" evidence="9">
    <location>
        <begin position="31"/>
        <end position="221"/>
    </location>
</feature>
<keyword evidence="4" id="KW-0732">Signal</keyword>
<dbReference type="PANTHER" id="PTHR35789:SF1">
    <property type="entry name" value="SPORE GERMINATION PROTEIN B3"/>
    <property type="match status" value="1"/>
</dbReference>
<dbReference type="NCBIfam" id="TIGR02887">
    <property type="entry name" value="spore_ger_x_C"/>
    <property type="match status" value="1"/>
</dbReference>
<proteinExistence type="inferred from homology"/>
<feature type="domain" description="Spore germination GerAC-like C-terminal" evidence="8">
    <location>
        <begin position="234"/>
        <end position="404"/>
    </location>
</feature>
<dbReference type="Gene3D" id="3.30.300.210">
    <property type="entry name" value="Nutrient germinant receptor protein C, domain 3"/>
    <property type="match status" value="1"/>
</dbReference>